<comment type="caution">
    <text evidence="2">The sequence shown here is derived from an EMBL/GenBank/DDBJ whole genome shotgun (WGS) entry which is preliminary data.</text>
</comment>
<dbReference type="OrthoDB" id="3786007at2"/>
<gene>
    <name evidence="2" type="ORF">D4739_06365</name>
</gene>
<dbReference type="AlphaFoldDB" id="A0A3A5HD32"/>
<evidence type="ECO:0000313" key="2">
    <source>
        <dbReference type="EMBL" id="RJS45887.1"/>
    </source>
</evidence>
<feature type="transmembrane region" description="Helical" evidence="1">
    <location>
        <begin position="249"/>
        <end position="268"/>
    </location>
</feature>
<dbReference type="EMBL" id="QYRP01000002">
    <property type="protein sequence ID" value="RJS45887.1"/>
    <property type="molecule type" value="Genomic_DNA"/>
</dbReference>
<feature type="transmembrane region" description="Helical" evidence="1">
    <location>
        <begin position="176"/>
        <end position="194"/>
    </location>
</feature>
<feature type="transmembrane region" description="Helical" evidence="1">
    <location>
        <begin position="120"/>
        <end position="137"/>
    </location>
</feature>
<feature type="transmembrane region" description="Helical" evidence="1">
    <location>
        <begin position="274"/>
        <end position="296"/>
    </location>
</feature>
<proteinExistence type="predicted"/>
<keyword evidence="1" id="KW-0812">Transmembrane</keyword>
<feature type="transmembrane region" description="Helical" evidence="1">
    <location>
        <begin position="149"/>
        <end position="170"/>
    </location>
</feature>
<keyword evidence="1" id="KW-0472">Membrane</keyword>
<dbReference type="Proteomes" id="UP000276542">
    <property type="component" value="Unassembled WGS sequence"/>
</dbReference>
<protein>
    <submittedName>
        <fullName evidence="2">Uncharacterized protein</fullName>
    </submittedName>
</protein>
<reference evidence="3" key="1">
    <citation type="submission" date="2018-09" db="EMBL/GenBank/DDBJ databases">
        <authorList>
            <person name="Zhu H."/>
        </authorList>
    </citation>
    <scope>NUCLEOTIDE SEQUENCE [LARGE SCALE GENOMIC DNA]</scope>
    <source>
        <strain evidence="3">K1W22B-1</strain>
    </source>
</reference>
<dbReference type="RefSeq" id="WP_120059786.1">
    <property type="nucleotide sequence ID" value="NZ_QYRP01000002.1"/>
</dbReference>
<feature type="transmembrane region" description="Helical" evidence="1">
    <location>
        <begin position="89"/>
        <end position="108"/>
    </location>
</feature>
<accession>A0A3A5HD32</accession>
<evidence type="ECO:0000313" key="3">
    <source>
        <dbReference type="Proteomes" id="UP000276542"/>
    </source>
</evidence>
<keyword evidence="3" id="KW-1185">Reference proteome</keyword>
<evidence type="ECO:0000256" key="1">
    <source>
        <dbReference type="SAM" id="Phobius"/>
    </source>
</evidence>
<feature type="transmembrane region" description="Helical" evidence="1">
    <location>
        <begin position="58"/>
        <end position="77"/>
    </location>
</feature>
<organism evidence="2 3">
    <name type="scientific">Nocardioides cavernaquae</name>
    <dbReference type="NCBI Taxonomy" id="2321396"/>
    <lineage>
        <taxon>Bacteria</taxon>
        <taxon>Bacillati</taxon>
        <taxon>Actinomycetota</taxon>
        <taxon>Actinomycetes</taxon>
        <taxon>Propionibacteriales</taxon>
        <taxon>Nocardioidaceae</taxon>
        <taxon>Nocardioides</taxon>
    </lineage>
</organism>
<sequence>MKPSPYPMPLFWALGGSLLISATLLGLAIGRVGPGWLDQAGAVGVATAYTIALSLRTGGRPVVFGLLALAVGLLAVLGPHKEPFGDARVGAAVMTASVTAVLAVMITVPAVRAAVAVREVLIAIAISALGAVAAVGFRAEVQVERFDYAALLVAFALGFGLVFRLGAGWHGLGRRGVLVVLAGSAALAVSIAYAEMLRRYGSTHMVDLVFDAVRWVRDTIGAVPRPMQVLVGIPALLWGCHMRARRRQGWWVCVFGCAATASVAGTLVNPGTGWLEAALITAYSLVLGLAVGYALIRLDLALSGSRGSRARQEEQLGAVRPEPSRLQPLL</sequence>
<name>A0A3A5HD32_9ACTN</name>
<keyword evidence="1" id="KW-1133">Transmembrane helix</keyword>